<evidence type="ECO:0000313" key="2">
    <source>
        <dbReference type="EMBL" id="KRX12108.1"/>
    </source>
</evidence>
<comment type="caution">
    <text evidence="2">The sequence shown here is derived from an EMBL/GenBank/DDBJ whole genome shotgun (WGS) entry which is preliminary data.</text>
</comment>
<feature type="non-terminal residue" evidence="2">
    <location>
        <position position="94"/>
    </location>
</feature>
<feature type="non-terminal residue" evidence="2">
    <location>
        <position position="1"/>
    </location>
</feature>
<name>A0A0V0RCF1_9BILA</name>
<gene>
    <name evidence="2" type="ORF">T07_8651</name>
</gene>
<accession>A0A0V0RCF1</accession>
<proteinExistence type="predicted"/>
<reference evidence="2 3" key="1">
    <citation type="submission" date="2015-01" db="EMBL/GenBank/DDBJ databases">
        <title>Evolution of Trichinella species and genotypes.</title>
        <authorList>
            <person name="Korhonen P.K."/>
            <person name="Edoardo P."/>
            <person name="Giuseppe L.R."/>
            <person name="Gasser R.B."/>
        </authorList>
    </citation>
    <scope>NUCLEOTIDE SEQUENCE [LARGE SCALE GENOMIC DNA]</scope>
    <source>
        <strain evidence="2">ISS37</strain>
    </source>
</reference>
<evidence type="ECO:0000256" key="1">
    <source>
        <dbReference type="SAM" id="MobiDB-lite"/>
    </source>
</evidence>
<dbReference type="AlphaFoldDB" id="A0A0V0RCF1"/>
<protein>
    <submittedName>
        <fullName evidence="2">Uncharacterized protein</fullName>
    </submittedName>
</protein>
<feature type="region of interest" description="Disordered" evidence="1">
    <location>
        <begin position="64"/>
        <end position="94"/>
    </location>
</feature>
<dbReference type="Proteomes" id="UP000054630">
    <property type="component" value="Unassembled WGS sequence"/>
</dbReference>
<keyword evidence="3" id="KW-1185">Reference proteome</keyword>
<organism evidence="2 3">
    <name type="scientific">Trichinella nelsoni</name>
    <dbReference type="NCBI Taxonomy" id="6336"/>
    <lineage>
        <taxon>Eukaryota</taxon>
        <taxon>Metazoa</taxon>
        <taxon>Ecdysozoa</taxon>
        <taxon>Nematoda</taxon>
        <taxon>Enoplea</taxon>
        <taxon>Dorylaimia</taxon>
        <taxon>Trichinellida</taxon>
        <taxon>Trichinellidae</taxon>
        <taxon>Trichinella</taxon>
    </lineage>
</organism>
<sequence length="94" mass="11102">LNRRVSFANNGLRELKETPWSNRKIPCQAIIDHRAIQHSVSTNHVWRERKETTRVNFGRNAKRRTTTLAKSRNSKEQIHKKHGLLINKDEKHVN</sequence>
<evidence type="ECO:0000313" key="3">
    <source>
        <dbReference type="Proteomes" id="UP000054630"/>
    </source>
</evidence>
<dbReference type="EMBL" id="JYDL01000795">
    <property type="protein sequence ID" value="KRX12108.1"/>
    <property type="molecule type" value="Genomic_DNA"/>
</dbReference>